<dbReference type="Proteomes" id="UP000011910">
    <property type="component" value="Unassembled WGS sequence"/>
</dbReference>
<evidence type="ECO:0000313" key="4">
    <source>
        <dbReference type="Proteomes" id="UP000011910"/>
    </source>
</evidence>
<dbReference type="RefSeq" id="WP_009194313.1">
    <property type="nucleotide sequence ID" value="NZ_AODQ01000014.1"/>
</dbReference>
<dbReference type="PATRIC" id="fig|1279009.4.peg.923"/>
<organism evidence="3 4">
    <name type="scientific">Cesiribacter andamanensis AMV16</name>
    <dbReference type="NCBI Taxonomy" id="1279009"/>
    <lineage>
        <taxon>Bacteria</taxon>
        <taxon>Pseudomonadati</taxon>
        <taxon>Bacteroidota</taxon>
        <taxon>Cytophagia</taxon>
        <taxon>Cytophagales</taxon>
        <taxon>Cesiribacteraceae</taxon>
        <taxon>Cesiribacter</taxon>
    </lineage>
</organism>
<evidence type="ECO:0000313" key="3">
    <source>
        <dbReference type="EMBL" id="EMR03944.1"/>
    </source>
</evidence>
<name>M7NZZ9_9BACT</name>
<reference evidence="3 4" key="1">
    <citation type="journal article" date="2013" name="Genome Announc.">
        <title>Draft Genome Sequence of Cesiribacter andamanensis Strain AMV16T, Isolated from a Soil Sample from a Mud Volcano in the Andaman Islands, India.</title>
        <authorList>
            <person name="Shivaji S."/>
            <person name="Ara S."/>
            <person name="Begum Z."/>
            <person name="Srinivas T.N."/>
            <person name="Singh A."/>
            <person name="Kumar Pinnaka A."/>
        </authorList>
    </citation>
    <scope>NUCLEOTIDE SEQUENCE [LARGE SCALE GENOMIC DNA]</scope>
    <source>
        <strain evidence="3 4">AMV16</strain>
    </source>
</reference>
<dbReference type="Pfam" id="PF03808">
    <property type="entry name" value="Glyco_tran_WecG"/>
    <property type="match status" value="1"/>
</dbReference>
<dbReference type="InterPro" id="IPR004629">
    <property type="entry name" value="WecG_TagA_CpsF"/>
</dbReference>
<proteinExistence type="predicted"/>
<dbReference type="OrthoDB" id="9771846at2"/>
<evidence type="ECO:0000256" key="2">
    <source>
        <dbReference type="ARBA" id="ARBA00022679"/>
    </source>
</evidence>
<keyword evidence="2 3" id="KW-0808">Transferase</keyword>
<dbReference type="AlphaFoldDB" id="M7NZZ9"/>
<gene>
    <name evidence="3" type="primary">tagA</name>
    <name evidence="3" type="ORF">ADICEAN_00911</name>
</gene>
<dbReference type="PANTHER" id="PTHR34136">
    <property type="match status" value="1"/>
</dbReference>
<dbReference type="GO" id="GO:0047244">
    <property type="term" value="F:N-acetylglucosaminyldiphosphoundecaprenol N-acetyl-beta-D-mannosaminyltransferase activity"/>
    <property type="evidence" value="ECO:0007669"/>
    <property type="project" value="UniProtKB-EC"/>
</dbReference>
<protein>
    <submittedName>
        <fullName evidence="3">Putative N-acetylmannosaminyltransferase</fullName>
        <ecNumber evidence="3">2.4.1.187</ecNumber>
    </submittedName>
</protein>
<dbReference type="eggNOG" id="COG1922">
    <property type="taxonomic scope" value="Bacteria"/>
</dbReference>
<dbReference type="EC" id="2.4.1.187" evidence="3"/>
<sequence length="251" mass="28459">MLTKVKVVDTWVTTAPYKDYISEILELAAARKSSYVCCANVHMLMEAYQKPAFKQVVNRADIVTPDGRPLSILMNLQYKLKQERACGMDLFPDILRDAGKRGLSVFFYGSTNEVLAAITQKAKAEFAGLRIAGSYSPPFRRLTAEEDKQVVKMINGSGAHLVFVSLGCPKQEKWMYEHKGVIHGCMLGLGQAFLTYAGLEKRLPKWARDLSLEWAYRLYLEPGRLWKRYLVGNSKFLWLAGRSLVLQKNLK</sequence>
<dbReference type="EMBL" id="AODQ01000014">
    <property type="protein sequence ID" value="EMR03944.1"/>
    <property type="molecule type" value="Genomic_DNA"/>
</dbReference>
<keyword evidence="1 3" id="KW-0328">Glycosyltransferase</keyword>
<dbReference type="PANTHER" id="PTHR34136:SF1">
    <property type="entry name" value="UDP-N-ACETYL-D-MANNOSAMINURONIC ACID TRANSFERASE"/>
    <property type="match status" value="1"/>
</dbReference>
<accession>M7NZZ9</accession>
<keyword evidence="4" id="KW-1185">Reference proteome</keyword>
<dbReference type="NCBIfam" id="TIGR00696">
    <property type="entry name" value="wecG_tagA_cpsF"/>
    <property type="match status" value="1"/>
</dbReference>
<comment type="caution">
    <text evidence="3">The sequence shown here is derived from an EMBL/GenBank/DDBJ whole genome shotgun (WGS) entry which is preliminary data.</text>
</comment>
<evidence type="ECO:0000256" key="1">
    <source>
        <dbReference type="ARBA" id="ARBA00022676"/>
    </source>
</evidence>
<dbReference type="STRING" id="1279009.ADICEAN_00911"/>
<dbReference type="CDD" id="cd06533">
    <property type="entry name" value="Glyco_transf_WecG_TagA"/>
    <property type="match status" value="1"/>
</dbReference>